<name>A0A6G1GA83_9PEZI</name>
<dbReference type="GeneID" id="54419468"/>
<organism evidence="2">
    <name type="scientific">Eremomyces bilateralis CBS 781.70</name>
    <dbReference type="NCBI Taxonomy" id="1392243"/>
    <lineage>
        <taxon>Eukaryota</taxon>
        <taxon>Fungi</taxon>
        <taxon>Dikarya</taxon>
        <taxon>Ascomycota</taxon>
        <taxon>Pezizomycotina</taxon>
        <taxon>Dothideomycetes</taxon>
        <taxon>Dothideomycetes incertae sedis</taxon>
        <taxon>Eremomycetales</taxon>
        <taxon>Eremomycetaceae</taxon>
        <taxon>Eremomyces</taxon>
    </lineage>
</organism>
<evidence type="ECO:0000313" key="4">
    <source>
        <dbReference type="RefSeq" id="XP_033536543.1"/>
    </source>
</evidence>
<reference evidence="4" key="2">
    <citation type="submission" date="2020-04" db="EMBL/GenBank/DDBJ databases">
        <authorList>
            <consortium name="NCBI Genome Project"/>
        </authorList>
    </citation>
    <scope>NUCLEOTIDE SEQUENCE</scope>
    <source>
        <strain evidence="4">CBS 781.70</strain>
    </source>
</reference>
<accession>A0A6G1GA83</accession>
<feature type="compositionally biased region" description="Basic residues" evidence="1">
    <location>
        <begin position="16"/>
        <end position="26"/>
    </location>
</feature>
<sequence length="139" mass="14928">MLLLKEVQARTTPVSKRQHRQPHRVLRPSPPLPRRLSQPPPLPLTTPWPASTTPPLPPQSTSYSVPDPGIATLPTSSNRNGTASTGTGTSAHHHRGPRWSACCASGKRSEMGPAGVMRDITARSVMSAFVERVCRGGGR</sequence>
<evidence type="ECO:0000313" key="2">
    <source>
        <dbReference type="EMBL" id="KAF1814912.1"/>
    </source>
</evidence>
<dbReference type="EMBL" id="ML975152">
    <property type="protein sequence ID" value="KAF1814912.1"/>
    <property type="molecule type" value="Genomic_DNA"/>
</dbReference>
<evidence type="ECO:0000256" key="1">
    <source>
        <dbReference type="SAM" id="MobiDB-lite"/>
    </source>
</evidence>
<feature type="compositionally biased region" description="Pro residues" evidence="1">
    <location>
        <begin position="28"/>
        <end position="58"/>
    </location>
</feature>
<proteinExistence type="predicted"/>
<dbReference type="AlphaFoldDB" id="A0A6G1GA83"/>
<reference evidence="2 4" key="1">
    <citation type="submission" date="2020-01" db="EMBL/GenBank/DDBJ databases">
        <authorList>
            <consortium name="DOE Joint Genome Institute"/>
            <person name="Haridas S."/>
            <person name="Albert R."/>
            <person name="Binder M."/>
            <person name="Bloem J."/>
            <person name="Labutti K."/>
            <person name="Salamov A."/>
            <person name="Andreopoulos B."/>
            <person name="Baker S.E."/>
            <person name="Barry K."/>
            <person name="Bills G."/>
            <person name="Bluhm B.H."/>
            <person name="Cannon C."/>
            <person name="Castanera R."/>
            <person name="Culley D.E."/>
            <person name="Daum C."/>
            <person name="Ezra D."/>
            <person name="Gonzalez J.B."/>
            <person name="Henrissat B."/>
            <person name="Kuo A."/>
            <person name="Liang C."/>
            <person name="Lipzen A."/>
            <person name="Lutzoni F."/>
            <person name="Magnuson J."/>
            <person name="Mondo S."/>
            <person name="Nolan M."/>
            <person name="Ohm R."/>
            <person name="Pangilinan J."/>
            <person name="Park H.-J."/>
            <person name="Ramirez L."/>
            <person name="Alfaro M."/>
            <person name="Sun H."/>
            <person name="Tritt A."/>
            <person name="Yoshinaga Y."/>
            <person name="Zwiers L.-H."/>
            <person name="Turgeon B.G."/>
            <person name="Goodwin S.B."/>
            <person name="Spatafora J.W."/>
            <person name="Crous P.W."/>
            <person name="Grigoriev I.V."/>
        </authorList>
    </citation>
    <scope>NUCLEOTIDE SEQUENCE</scope>
    <source>
        <strain evidence="2 4">CBS 781.70</strain>
    </source>
</reference>
<gene>
    <name evidence="2 4" type="ORF">P152DRAFT_455956</name>
</gene>
<dbReference type="RefSeq" id="XP_033536543.1">
    <property type="nucleotide sequence ID" value="XM_033678898.1"/>
</dbReference>
<reference evidence="4" key="3">
    <citation type="submission" date="2025-04" db="UniProtKB">
        <authorList>
            <consortium name="RefSeq"/>
        </authorList>
    </citation>
    <scope>IDENTIFICATION</scope>
    <source>
        <strain evidence="4">CBS 781.70</strain>
    </source>
</reference>
<dbReference type="Proteomes" id="UP000504638">
    <property type="component" value="Unplaced"/>
</dbReference>
<protein>
    <submittedName>
        <fullName evidence="2 4">Uncharacterized protein</fullName>
    </submittedName>
</protein>
<feature type="compositionally biased region" description="Low complexity" evidence="1">
    <location>
        <begin position="75"/>
        <end position="90"/>
    </location>
</feature>
<evidence type="ECO:0000313" key="3">
    <source>
        <dbReference type="Proteomes" id="UP000504638"/>
    </source>
</evidence>
<feature type="region of interest" description="Disordered" evidence="1">
    <location>
        <begin position="1"/>
        <end position="111"/>
    </location>
</feature>
<keyword evidence="3" id="KW-1185">Reference proteome</keyword>